<dbReference type="PROSITE" id="PS51731">
    <property type="entry name" value="GNAT_NAGS"/>
    <property type="match status" value="1"/>
</dbReference>
<dbReference type="PANTHER" id="PTHR23342:SF0">
    <property type="entry name" value="N-ACETYLGLUTAMATE SYNTHASE, MITOCHONDRIAL"/>
    <property type="match status" value="1"/>
</dbReference>
<evidence type="ECO:0000256" key="1">
    <source>
        <dbReference type="ARBA" id="ARBA00022679"/>
    </source>
</evidence>
<dbReference type="AlphaFoldDB" id="V4AV40"/>
<protein>
    <recommendedName>
        <fullName evidence="2">N-acetyltransferase domain-containing protein</fullName>
    </recommendedName>
</protein>
<dbReference type="GO" id="GO:0006526">
    <property type="term" value="P:L-arginine biosynthetic process"/>
    <property type="evidence" value="ECO:0007669"/>
    <property type="project" value="TreeGrafter"/>
</dbReference>
<dbReference type="GO" id="GO:0006536">
    <property type="term" value="P:glutamate metabolic process"/>
    <property type="evidence" value="ECO:0007669"/>
    <property type="project" value="TreeGrafter"/>
</dbReference>
<dbReference type="EMBL" id="KB200522">
    <property type="protein sequence ID" value="ESP01173.1"/>
    <property type="molecule type" value="Genomic_DNA"/>
</dbReference>
<dbReference type="CDD" id="cd04265">
    <property type="entry name" value="DUF619-NAGS-U"/>
    <property type="match status" value="1"/>
</dbReference>
<accession>V4AV40</accession>
<dbReference type="SUPFAM" id="SSF53633">
    <property type="entry name" value="Carbamate kinase-like"/>
    <property type="match status" value="1"/>
</dbReference>
<dbReference type="GeneID" id="20250719"/>
<dbReference type="Proteomes" id="UP000030746">
    <property type="component" value="Unassembled WGS sequence"/>
</dbReference>
<dbReference type="InterPro" id="IPR006855">
    <property type="entry name" value="Vertebrate-like_GNAT_dom"/>
</dbReference>
<keyword evidence="1" id="KW-0808">Transferase</keyword>
<dbReference type="GO" id="GO:0004042">
    <property type="term" value="F:L-glutamate N-acetyltransferase activity"/>
    <property type="evidence" value="ECO:0007669"/>
    <property type="project" value="TreeGrafter"/>
</dbReference>
<sequence>MCYWIIERKMSLQVLSKLIQKSNISQCRWQHYSRTCISIITESNGPSRYHQRTGTFCSTQHGASRSIHIGGNLDPVPTPVITSWKSFSSFSEKSFLMTDETVSDLRRFLNEVGTDPKEARFWLKHFATVEEQQAFAVFQIDPELFCHPQQLEILSSSLSFLHRNKMKPVIVCGPRIKHGTTLSQDDFQKLKTKTALDMTVFTSLLESHGVQARPLFVGSGVIKAKALEGTKYSGEIMDIDSDIVQWCLLTQHIPVISSLGETTDGQILSLDLWSVTRQLSQILKPLKVMKINLNGGFVNNIDQVVANVNLPVDLESNDKKSWLNKDILHKTQDIYELLCKLPSESSVVITSVNNLLKELFTHRGSGTFFKITEPIQRYRTLDGMDMDRFTALFNKSFKKNLKPEYFEEIEDKIDRIYLSKSYNAGAVILRDEETNIPYLCKLGVSAKAQGEGTSELLWDTIRQDYQQLFWRSRIDNFINSWYFKKCEGSWTNSKWTVFWYGVTDPSISTVLINTAMNKEPSFQTPSDSKASA</sequence>
<dbReference type="Pfam" id="PF04768">
    <property type="entry name" value="NAT"/>
    <property type="match status" value="1"/>
</dbReference>
<dbReference type="RefSeq" id="XP_009048116.1">
    <property type="nucleotide sequence ID" value="XM_009049868.1"/>
</dbReference>
<dbReference type="PANTHER" id="PTHR23342">
    <property type="entry name" value="N-ACETYLGLUTAMATE SYNTHASE"/>
    <property type="match status" value="1"/>
</dbReference>
<dbReference type="Gene3D" id="3.40.1160.10">
    <property type="entry name" value="Acetylglutamate kinase-like"/>
    <property type="match status" value="1"/>
</dbReference>
<dbReference type="OMA" id="FQTCYHS"/>
<dbReference type="GO" id="GO:0005759">
    <property type="term" value="C:mitochondrial matrix"/>
    <property type="evidence" value="ECO:0007669"/>
    <property type="project" value="TreeGrafter"/>
</dbReference>
<keyword evidence="4" id="KW-1185">Reference proteome</keyword>
<proteinExistence type="predicted"/>
<name>V4AV40_LOTGI</name>
<dbReference type="InterPro" id="IPR036393">
    <property type="entry name" value="AceGlu_kinase-like_sf"/>
</dbReference>
<organism evidence="3 4">
    <name type="scientific">Lottia gigantea</name>
    <name type="common">Giant owl limpet</name>
    <dbReference type="NCBI Taxonomy" id="225164"/>
    <lineage>
        <taxon>Eukaryota</taxon>
        <taxon>Metazoa</taxon>
        <taxon>Spiralia</taxon>
        <taxon>Lophotrochozoa</taxon>
        <taxon>Mollusca</taxon>
        <taxon>Gastropoda</taxon>
        <taxon>Patellogastropoda</taxon>
        <taxon>Lottioidea</taxon>
        <taxon>Lottiidae</taxon>
        <taxon>Lottia</taxon>
    </lineage>
</organism>
<evidence type="ECO:0000259" key="2">
    <source>
        <dbReference type="PROSITE" id="PS51731"/>
    </source>
</evidence>
<evidence type="ECO:0000313" key="4">
    <source>
        <dbReference type="Proteomes" id="UP000030746"/>
    </source>
</evidence>
<gene>
    <name evidence="3" type="ORF">LOTGIDRAFT_238302</name>
</gene>
<feature type="domain" description="N-acetyltransferase" evidence="2">
    <location>
        <begin position="373"/>
        <end position="523"/>
    </location>
</feature>
<dbReference type="HOGENOM" id="CLU_034853_0_0_1"/>
<dbReference type="OrthoDB" id="438291at2759"/>
<dbReference type="CTD" id="20250719"/>
<dbReference type="Gene3D" id="3.40.630.30">
    <property type="match status" value="1"/>
</dbReference>
<dbReference type="STRING" id="225164.V4AV40"/>
<dbReference type="KEGG" id="lgi:LOTGIDRAFT_238302"/>
<reference evidence="3 4" key="1">
    <citation type="journal article" date="2013" name="Nature">
        <title>Insights into bilaterian evolution from three spiralian genomes.</title>
        <authorList>
            <person name="Simakov O."/>
            <person name="Marletaz F."/>
            <person name="Cho S.J."/>
            <person name="Edsinger-Gonzales E."/>
            <person name="Havlak P."/>
            <person name="Hellsten U."/>
            <person name="Kuo D.H."/>
            <person name="Larsson T."/>
            <person name="Lv J."/>
            <person name="Arendt D."/>
            <person name="Savage R."/>
            <person name="Osoegawa K."/>
            <person name="de Jong P."/>
            <person name="Grimwood J."/>
            <person name="Chapman J.A."/>
            <person name="Shapiro H."/>
            <person name="Aerts A."/>
            <person name="Otillar R.P."/>
            <person name="Terry A.Y."/>
            <person name="Boore J.L."/>
            <person name="Grigoriev I.V."/>
            <person name="Lindberg D.R."/>
            <person name="Seaver E.C."/>
            <person name="Weisblat D.A."/>
            <person name="Putnam N.H."/>
            <person name="Rokhsar D.S."/>
        </authorList>
    </citation>
    <scope>NUCLEOTIDE SEQUENCE [LARGE SCALE GENOMIC DNA]</scope>
</reference>
<evidence type="ECO:0000313" key="3">
    <source>
        <dbReference type="EMBL" id="ESP01173.1"/>
    </source>
</evidence>